<reference evidence="3 4" key="1">
    <citation type="submission" date="2020-08" db="EMBL/GenBank/DDBJ databases">
        <title>A Genomic Blueprint of the Chicken Gut Microbiome.</title>
        <authorList>
            <person name="Gilroy R."/>
            <person name="Ravi A."/>
            <person name="Getino M."/>
            <person name="Pursley I."/>
            <person name="Horton D.L."/>
            <person name="Alikhan N.-F."/>
            <person name="Baker D."/>
            <person name="Gharbi K."/>
            <person name="Hall N."/>
            <person name="Watson M."/>
            <person name="Adriaenssens E.M."/>
            <person name="Foster-Nyarko E."/>
            <person name="Jarju S."/>
            <person name="Secka A."/>
            <person name="Antonio M."/>
            <person name="Oren A."/>
            <person name="Chaudhuri R."/>
            <person name="La Ragione R.M."/>
            <person name="Hildebrand F."/>
            <person name="Pallen M.J."/>
        </authorList>
    </citation>
    <scope>NUCLEOTIDE SEQUENCE [LARGE SCALE GENOMIC DNA]</scope>
    <source>
        <strain evidence="3 4">Sa1BUA2</strain>
    </source>
</reference>
<dbReference type="InterPro" id="IPR057169">
    <property type="entry name" value="DUF7847"/>
</dbReference>
<feature type="domain" description="DUF7847" evidence="2">
    <location>
        <begin position="88"/>
        <end position="276"/>
    </location>
</feature>
<sequence>MDERFSRPKGFGQILDHTFSLSKRHFKDLFLILLIFMGPIYLLQAIIELFSGVSFFREVGVGGTWYEQILSSFDDTEDINLGADLAIASVGLISIFIAPVATAAVMFVVDHVRKGEEYTVGSVIKQAFSRYWPMLGSTILFGLIVFGLFIVPTIIITIAVVVGAIIFPIVGIILAILLFGSFCIGVGLLLTRWSFYFGSVVFQEETPGLSRSWKLTRGRTWALFGLFIIFSLIVTMISTILELTFGLFLGNSVLLSLIINAASIFTTLIFTVGYAVMYFDLKIRHDADDLKEMIEEYHTPQI</sequence>
<feature type="transmembrane region" description="Helical" evidence="1">
    <location>
        <begin position="29"/>
        <end position="47"/>
    </location>
</feature>
<keyword evidence="1" id="KW-0812">Transmembrane</keyword>
<dbReference type="PANTHER" id="PTHR33133:SF1">
    <property type="entry name" value="EXPRESSED PROTEIN-RELATED"/>
    <property type="match status" value="1"/>
</dbReference>
<feature type="transmembrane region" description="Helical" evidence="1">
    <location>
        <begin position="253"/>
        <end position="276"/>
    </location>
</feature>
<feature type="transmembrane region" description="Helical" evidence="1">
    <location>
        <begin position="131"/>
        <end position="159"/>
    </location>
</feature>
<feature type="transmembrane region" description="Helical" evidence="1">
    <location>
        <begin position="221"/>
        <end position="241"/>
    </location>
</feature>
<feature type="transmembrane region" description="Helical" evidence="1">
    <location>
        <begin position="85"/>
        <end position="110"/>
    </location>
</feature>
<feature type="transmembrane region" description="Helical" evidence="1">
    <location>
        <begin position="165"/>
        <end position="190"/>
    </location>
</feature>
<accession>A0ABR8VK13</accession>
<dbReference type="PANTHER" id="PTHR33133">
    <property type="entry name" value="OS08G0107100 PROTEIN-RELATED"/>
    <property type="match status" value="1"/>
</dbReference>
<evidence type="ECO:0000313" key="4">
    <source>
        <dbReference type="Proteomes" id="UP000648182"/>
    </source>
</evidence>
<proteinExistence type="predicted"/>
<evidence type="ECO:0000256" key="1">
    <source>
        <dbReference type="SAM" id="Phobius"/>
    </source>
</evidence>
<name>A0ABR8VK13_9BACI</name>
<keyword evidence="4" id="KW-1185">Reference proteome</keyword>
<organism evidence="3 4">
    <name type="scientific">Bacillus norwichensis</name>
    <dbReference type="NCBI Taxonomy" id="2762217"/>
    <lineage>
        <taxon>Bacteria</taxon>
        <taxon>Bacillati</taxon>
        <taxon>Bacillota</taxon>
        <taxon>Bacilli</taxon>
        <taxon>Bacillales</taxon>
        <taxon>Bacillaceae</taxon>
        <taxon>Bacillus</taxon>
    </lineage>
</organism>
<evidence type="ECO:0000259" key="2">
    <source>
        <dbReference type="Pfam" id="PF25231"/>
    </source>
</evidence>
<keyword evidence="1" id="KW-0472">Membrane</keyword>
<dbReference type="EMBL" id="JACSPV010000011">
    <property type="protein sequence ID" value="MBD8005115.1"/>
    <property type="molecule type" value="Genomic_DNA"/>
</dbReference>
<comment type="caution">
    <text evidence="3">The sequence shown here is derived from an EMBL/GenBank/DDBJ whole genome shotgun (WGS) entry which is preliminary data.</text>
</comment>
<dbReference type="Pfam" id="PF25231">
    <property type="entry name" value="DUF7847"/>
    <property type="match status" value="1"/>
</dbReference>
<dbReference type="Proteomes" id="UP000648182">
    <property type="component" value="Unassembled WGS sequence"/>
</dbReference>
<gene>
    <name evidence="3" type="ORF">H9631_08475</name>
</gene>
<keyword evidence="1" id="KW-1133">Transmembrane helix</keyword>
<protein>
    <recommendedName>
        <fullName evidence="2">DUF7847 domain-containing protein</fullName>
    </recommendedName>
</protein>
<dbReference type="RefSeq" id="WP_191811795.1">
    <property type="nucleotide sequence ID" value="NZ_JACSPV010000011.1"/>
</dbReference>
<evidence type="ECO:0000313" key="3">
    <source>
        <dbReference type="EMBL" id="MBD8005115.1"/>
    </source>
</evidence>